<dbReference type="InterPro" id="IPR035906">
    <property type="entry name" value="MetI-like_sf"/>
</dbReference>
<accession>A0ABP4IAR9</accession>
<evidence type="ECO:0000256" key="3">
    <source>
        <dbReference type="ARBA" id="ARBA00022475"/>
    </source>
</evidence>
<evidence type="ECO:0000256" key="5">
    <source>
        <dbReference type="ARBA" id="ARBA00022989"/>
    </source>
</evidence>
<feature type="transmembrane region" description="Helical" evidence="7">
    <location>
        <begin position="12"/>
        <end position="35"/>
    </location>
</feature>
<comment type="subcellular location">
    <subcellularLocation>
        <location evidence="1 7">Cell membrane</location>
        <topology evidence="1 7">Multi-pass membrane protein</topology>
    </subcellularLocation>
</comment>
<feature type="transmembrane region" description="Helical" evidence="7">
    <location>
        <begin position="182"/>
        <end position="204"/>
    </location>
</feature>
<name>A0ABP4IAR9_9PSEU</name>
<evidence type="ECO:0000256" key="1">
    <source>
        <dbReference type="ARBA" id="ARBA00004651"/>
    </source>
</evidence>
<keyword evidence="4 7" id="KW-0812">Transmembrane</keyword>
<proteinExistence type="inferred from homology"/>
<feature type="domain" description="ABC transmembrane type-1" evidence="8">
    <location>
        <begin position="102"/>
        <end position="303"/>
    </location>
</feature>
<evidence type="ECO:0000313" key="9">
    <source>
        <dbReference type="EMBL" id="GAA1384478.1"/>
    </source>
</evidence>
<dbReference type="EMBL" id="BAAAJK010000006">
    <property type="protein sequence ID" value="GAA1384478.1"/>
    <property type="molecule type" value="Genomic_DNA"/>
</dbReference>
<feature type="transmembrane region" description="Helical" evidence="7">
    <location>
        <begin position="137"/>
        <end position="162"/>
    </location>
</feature>
<dbReference type="Pfam" id="PF19300">
    <property type="entry name" value="BPD_transp_1_N"/>
    <property type="match status" value="1"/>
</dbReference>
<dbReference type="PROSITE" id="PS50928">
    <property type="entry name" value="ABC_TM1"/>
    <property type="match status" value="1"/>
</dbReference>
<dbReference type="CDD" id="cd06261">
    <property type="entry name" value="TM_PBP2"/>
    <property type="match status" value="1"/>
</dbReference>
<reference evidence="10" key="1">
    <citation type="journal article" date="2019" name="Int. J. Syst. Evol. Microbiol.">
        <title>The Global Catalogue of Microorganisms (GCM) 10K type strain sequencing project: providing services to taxonomists for standard genome sequencing and annotation.</title>
        <authorList>
            <consortium name="The Broad Institute Genomics Platform"/>
            <consortium name="The Broad Institute Genome Sequencing Center for Infectious Disease"/>
            <person name="Wu L."/>
            <person name="Ma J."/>
        </authorList>
    </citation>
    <scope>NUCLEOTIDE SEQUENCE [LARGE SCALE GENOMIC DNA]</scope>
    <source>
        <strain evidence="10">JCM 11896</strain>
    </source>
</reference>
<comment type="similarity">
    <text evidence="7">Belongs to the binding-protein-dependent transport system permease family.</text>
</comment>
<keyword evidence="6 7" id="KW-0472">Membrane</keyword>
<evidence type="ECO:0000256" key="2">
    <source>
        <dbReference type="ARBA" id="ARBA00022448"/>
    </source>
</evidence>
<evidence type="ECO:0000256" key="7">
    <source>
        <dbReference type="RuleBase" id="RU363032"/>
    </source>
</evidence>
<dbReference type="InterPro" id="IPR000515">
    <property type="entry name" value="MetI-like"/>
</dbReference>
<evidence type="ECO:0000256" key="4">
    <source>
        <dbReference type="ARBA" id="ARBA00022692"/>
    </source>
</evidence>
<keyword evidence="2 7" id="KW-0813">Transport</keyword>
<feature type="transmembrane region" description="Helical" evidence="7">
    <location>
        <begin position="225"/>
        <end position="250"/>
    </location>
</feature>
<evidence type="ECO:0000259" key="8">
    <source>
        <dbReference type="PROSITE" id="PS50928"/>
    </source>
</evidence>
<dbReference type="Gene3D" id="1.10.3720.10">
    <property type="entry name" value="MetI-like"/>
    <property type="match status" value="1"/>
</dbReference>
<dbReference type="PANTHER" id="PTHR43163:SF6">
    <property type="entry name" value="DIPEPTIDE TRANSPORT SYSTEM PERMEASE PROTEIN DPPB-RELATED"/>
    <property type="match status" value="1"/>
</dbReference>
<keyword evidence="5 7" id="KW-1133">Transmembrane helix</keyword>
<organism evidence="9 10">
    <name type="scientific">Pseudonocardia kongjuensis</name>
    <dbReference type="NCBI Taxonomy" id="102227"/>
    <lineage>
        <taxon>Bacteria</taxon>
        <taxon>Bacillati</taxon>
        <taxon>Actinomycetota</taxon>
        <taxon>Actinomycetes</taxon>
        <taxon>Pseudonocardiales</taxon>
        <taxon>Pseudonocardiaceae</taxon>
        <taxon>Pseudonocardia</taxon>
    </lineage>
</organism>
<sequence length="312" mass="32894">MARSGWAPFVGGRLGQAAGVVWAAYTVGFALFHLLPSDPVRIMIGPETAVDEARIEALRAELGLDRPVGLRYLDGMWSALHGDLGTSFRTGRPVAEAIGEALPRTLALAGAALVPAVVVGVLLAWCAVLTRSGRVRAVLAGLPGLALSVPTFWLGLVLLQLFSFRWPLLPARGEHGWESMVLPAATLAVPAGALLAQVLLARLSESWRDPYVTTARAKGISRPRALTVHALPNAVMPALTVLALLVGWLLSGSVVVETVFARNGIGRLVHASVAAQDLPMLLGLLVVATLVFVAVTLAVDLLHRALDPRSAR</sequence>
<feature type="transmembrane region" description="Helical" evidence="7">
    <location>
        <begin position="106"/>
        <end position="130"/>
    </location>
</feature>
<comment type="caution">
    <text evidence="9">The sequence shown here is derived from an EMBL/GenBank/DDBJ whole genome shotgun (WGS) entry which is preliminary data.</text>
</comment>
<evidence type="ECO:0000256" key="6">
    <source>
        <dbReference type="ARBA" id="ARBA00023136"/>
    </source>
</evidence>
<protein>
    <submittedName>
        <fullName evidence="9">ABC transporter permease</fullName>
    </submittedName>
</protein>
<gene>
    <name evidence="9" type="ORF">GCM10009613_15370</name>
</gene>
<dbReference type="PANTHER" id="PTHR43163">
    <property type="entry name" value="DIPEPTIDE TRANSPORT SYSTEM PERMEASE PROTEIN DPPB-RELATED"/>
    <property type="match status" value="1"/>
</dbReference>
<keyword evidence="10" id="KW-1185">Reference proteome</keyword>
<dbReference type="RefSeq" id="WP_344019854.1">
    <property type="nucleotide sequence ID" value="NZ_BAAAJK010000006.1"/>
</dbReference>
<keyword evidence="3" id="KW-1003">Cell membrane</keyword>
<feature type="transmembrane region" description="Helical" evidence="7">
    <location>
        <begin position="280"/>
        <end position="302"/>
    </location>
</feature>
<dbReference type="Pfam" id="PF00528">
    <property type="entry name" value="BPD_transp_1"/>
    <property type="match status" value="1"/>
</dbReference>
<evidence type="ECO:0000313" key="10">
    <source>
        <dbReference type="Proteomes" id="UP001501414"/>
    </source>
</evidence>
<dbReference type="SUPFAM" id="SSF161098">
    <property type="entry name" value="MetI-like"/>
    <property type="match status" value="1"/>
</dbReference>
<dbReference type="Proteomes" id="UP001501414">
    <property type="component" value="Unassembled WGS sequence"/>
</dbReference>
<dbReference type="InterPro" id="IPR045621">
    <property type="entry name" value="BPD_transp_1_N"/>
</dbReference>